<proteinExistence type="predicted"/>
<dbReference type="Proteomes" id="UP001239111">
    <property type="component" value="Chromosome 3"/>
</dbReference>
<protein>
    <submittedName>
        <fullName evidence="1">Uncharacterized protein</fullName>
    </submittedName>
</protein>
<comment type="caution">
    <text evidence="1">The sequence shown here is derived from an EMBL/GenBank/DDBJ whole genome shotgun (WGS) entry which is preliminary data.</text>
</comment>
<dbReference type="EMBL" id="CM056743">
    <property type="protein sequence ID" value="KAJ8672699.1"/>
    <property type="molecule type" value="Genomic_DNA"/>
</dbReference>
<evidence type="ECO:0000313" key="2">
    <source>
        <dbReference type="Proteomes" id="UP001239111"/>
    </source>
</evidence>
<accession>A0ACC2NN59</accession>
<evidence type="ECO:0000313" key="1">
    <source>
        <dbReference type="EMBL" id="KAJ8672699.1"/>
    </source>
</evidence>
<reference evidence="1" key="1">
    <citation type="submission" date="2023-04" db="EMBL/GenBank/DDBJ databases">
        <title>A chromosome-level genome assembly of the parasitoid wasp Eretmocerus hayati.</title>
        <authorList>
            <person name="Zhong Y."/>
            <person name="Liu S."/>
            <person name="Liu Y."/>
        </authorList>
    </citation>
    <scope>NUCLEOTIDE SEQUENCE</scope>
    <source>
        <strain evidence="1">ZJU_SS_LIU_2023</strain>
    </source>
</reference>
<organism evidence="1 2">
    <name type="scientific">Eretmocerus hayati</name>
    <dbReference type="NCBI Taxonomy" id="131215"/>
    <lineage>
        <taxon>Eukaryota</taxon>
        <taxon>Metazoa</taxon>
        <taxon>Ecdysozoa</taxon>
        <taxon>Arthropoda</taxon>
        <taxon>Hexapoda</taxon>
        <taxon>Insecta</taxon>
        <taxon>Pterygota</taxon>
        <taxon>Neoptera</taxon>
        <taxon>Endopterygota</taxon>
        <taxon>Hymenoptera</taxon>
        <taxon>Apocrita</taxon>
        <taxon>Proctotrupomorpha</taxon>
        <taxon>Chalcidoidea</taxon>
        <taxon>Aphelinidae</taxon>
        <taxon>Aphelininae</taxon>
        <taxon>Eretmocerus</taxon>
    </lineage>
</organism>
<keyword evidence="2" id="KW-1185">Reference proteome</keyword>
<gene>
    <name evidence="1" type="ORF">QAD02_003959</name>
</gene>
<sequence length="100" mass="11093">MHRCQGTDVNQEFPECVHCVGKIHLALRVLSGLLRPCKLTVTPFLCITAHNSSVTHDNRRLTEVLWSGSIAIAKHTATMVCPARQFGAVYGDISSFREWG</sequence>
<name>A0ACC2NN59_9HYME</name>